<proteinExistence type="predicted"/>
<reference evidence="2" key="1">
    <citation type="submission" date="2023-01" db="EMBL/GenBank/DDBJ databases">
        <title>Genome assembly of the deep-sea coral Lophelia pertusa.</title>
        <authorList>
            <person name="Herrera S."/>
            <person name="Cordes E."/>
        </authorList>
    </citation>
    <scope>NUCLEOTIDE SEQUENCE</scope>
    <source>
        <strain evidence="2">USNM1676648</strain>
        <tissue evidence="2">Polyp</tissue>
    </source>
</reference>
<organism evidence="2 3">
    <name type="scientific">Desmophyllum pertusum</name>
    <dbReference type="NCBI Taxonomy" id="174260"/>
    <lineage>
        <taxon>Eukaryota</taxon>
        <taxon>Metazoa</taxon>
        <taxon>Cnidaria</taxon>
        <taxon>Anthozoa</taxon>
        <taxon>Hexacorallia</taxon>
        <taxon>Scleractinia</taxon>
        <taxon>Caryophylliina</taxon>
        <taxon>Caryophylliidae</taxon>
        <taxon>Desmophyllum</taxon>
    </lineage>
</organism>
<evidence type="ECO:0000313" key="3">
    <source>
        <dbReference type="Proteomes" id="UP001163046"/>
    </source>
</evidence>
<accession>A0A9W9ZCD7</accession>
<gene>
    <name evidence="2" type="ORF">OS493_018791</name>
</gene>
<name>A0A9W9ZCD7_9CNID</name>
<feature type="region of interest" description="Disordered" evidence="1">
    <location>
        <begin position="247"/>
        <end position="277"/>
    </location>
</feature>
<evidence type="ECO:0000256" key="1">
    <source>
        <dbReference type="SAM" id="MobiDB-lite"/>
    </source>
</evidence>
<dbReference type="EMBL" id="MU826360">
    <property type="protein sequence ID" value="KAJ7378997.1"/>
    <property type="molecule type" value="Genomic_DNA"/>
</dbReference>
<dbReference type="Proteomes" id="UP001163046">
    <property type="component" value="Unassembled WGS sequence"/>
</dbReference>
<comment type="caution">
    <text evidence="2">The sequence shown here is derived from an EMBL/GenBank/DDBJ whole genome shotgun (WGS) entry which is preliminary data.</text>
</comment>
<dbReference type="AlphaFoldDB" id="A0A9W9ZCD7"/>
<evidence type="ECO:0000313" key="2">
    <source>
        <dbReference type="EMBL" id="KAJ7378997.1"/>
    </source>
</evidence>
<sequence length="297" mass="33700">MSVAIKLYQRTLSESQEDQEFLAVIPSFPKTGCLDDLRRKIEEDELTSNGNYLFVQADHTCGKEDEKTLTIEVLTCTTDDINIRQVDVQIKFVEEETEHTNNDDTVTAKEDHARHDAMSSSETEPSGTSWLNFKNPKPWEIKRIKIYTPEEISKARGMKSLYYNFWNKRAKALCSRAPNLSKQSICTKINEGWRYEQERILKEEAEVIHKTEHTPPDSLKAGTLNNNMSSIEEASAKLRAVTAKLGGQKPTSRFPEGSACSAEQARAKSKLKRAQESMRKNLKIKKSKIDAVVGNKD</sequence>
<keyword evidence="3" id="KW-1185">Reference proteome</keyword>
<protein>
    <submittedName>
        <fullName evidence="2">Uncharacterized protein</fullName>
    </submittedName>
</protein>